<feature type="region of interest" description="Disordered" evidence="1">
    <location>
        <begin position="92"/>
        <end position="111"/>
    </location>
</feature>
<organism evidence="2 3">
    <name type="scientific">Ramazzottius varieornatus</name>
    <name type="common">Water bear</name>
    <name type="synonym">Tardigrade</name>
    <dbReference type="NCBI Taxonomy" id="947166"/>
    <lineage>
        <taxon>Eukaryota</taxon>
        <taxon>Metazoa</taxon>
        <taxon>Ecdysozoa</taxon>
        <taxon>Tardigrada</taxon>
        <taxon>Eutardigrada</taxon>
        <taxon>Parachela</taxon>
        <taxon>Hypsibioidea</taxon>
        <taxon>Ramazzottiidae</taxon>
        <taxon>Ramazzottius</taxon>
    </lineage>
</organism>
<dbReference type="OrthoDB" id="10586786at2759"/>
<dbReference type="EMBL" id="BDGG01000011">
    <property type="protein sequence ID" value="GAV05111.1"/>
    <property type="molecule type" value="Genomic_DNA"/>
</dbReference>
<evidence type="ECO:0000313" key="3">
    <source>
        <dbReference type="Proteomes" id="UP000186922"/>
    </source>
</evidence>
<protein>
    <submittedName>
        <fullName evidence="2">Uncharacterized protein</fullName>
    </submittedName>
</protein>
<accession>A0A1D1VVP2</accession>
<keyword evidence="3" id="KW-1185">Reference proteome</keyword>
<gene>
    <name evidence="2" type="primary">RvY_15288-1</name>
    <name evidence="2" type="synonym">RvY_15288.1</name>
    <name evidence="2" type="ORF">RvY_15288</name>
</gene>
<sequence>MAELDRAANQLLLRWLDFAIGNLADYPIEFQLLTSRIAALLSTAVSALTLPTPAVAPLSPSVPSNIQSTVTSSFSRGTLGRSSIRRPLLSTNTFAPLSPTSPTPASPLATTSTSSSLLERLLQSTHPQGNISHREVRPGWFRAKLSTEHGQRLYEYAASSKELSPEQVRLFLDDAIPKAKATSAVLLTNGTIGGSQRIDIFGAGMNHNEFIPVLFLSNFPKDNIIAEKLLRVADEILTFLIKTQASAARKDQVLKVFTIMPKVCHVLSLLLDFMAVKGDQLRSTVSLHGKSLLPEYRALSLSGRRIVQSRLTPEGASVATTTTTNRKSIRGGRTVTETTTVTSKLQRMTVAQSIPRRFPKEAQNFIQREIDKFNQGFEI</sequence>
<dbReference type="AlphaFoldDB" id="A0A1D1VVP2"/>
<dbReference type="Proteomes" id="UP000186922">
    <property type="component" value="Unassembled WGS sequence"/>
</dbReference>
<comment type="caution">
    <text evidence="2">The sequence shown here is derived from an EMBL/GenBank/DDBJ whole genome shotgun (WGS) entry which is preliminary data.</text>
</comment>
<evidence type="ECO:0000313" key="2">
    <source>
        <dbReference type="EMBL" id="GAV05111.1"/>
    </source>
</evidence>
<proteinExistence type="predicted"/>
<evidence type="ECO:0000256" key="1">
    <source>
        <dbReference type="SAM" id="MobiDB-lite"/>
    </source>
</evidence>
<name>A0A1D1VVP2_RAMVA</name>
<reference evidence="2 3" key="1">
    <citation type="journal article" date="2016" name="Nat. Commun.">
        <title>Extremotolerant tardigrade genome and improved radiotolerance of human cultured cells by tardigrade-unique protein.</title>
        <authorList>
            <person name="Hashimoto T."/>
            <person name="Horikawa D.D."/>
            <person name="Saito Y."/>
            <person name="Kuwahara H."/>
            <person name="Kozuka-Hata H."/>
            <person name="Shin-I T."/>
            <person name="Minakuchi Y."/>
            <person name="Ohishi K."/>
            <person name="Motoyama A."/>
            <person name="Aizu T."/>
            <person name="Enomoto A."/>
            <person name="Kondo K."/>
            <person name="Tanaka S."/>
            <person name="Hara Y."/>
            <person name="Koshikawa S."/>
            <person name="Sagara H."/>
            <person name="Miura T."/>
            <person name="Yokobori S."/>
            <person name="Miyagawa K."/>
            <person name="Suzuki Y."/>
            <person name="Kubo T."/>
            <person name="Oyama M."/>
            <person name="Kohara Y."/>
            <person name="Fujiyama A."/>
            <person name="Arakawa K."/>
            <person name="Katayama T."/>
            <person name="Toyoda A."/>
            <person name="Kunieda T."/>
        </authorList>
    </citation>
    <scope>NUCLEOTIDE SEQUENCE [LARGE SCALE GENOMIC DNA]</scope>
    <source>
        <strain evidence="2 3">YOKOZUNA-1</strain>
    </source>
</reference>